<dbReference type="OrthoDB" id="2146436at2759"/>
<evidence type="ECO:0000256" key="5">
    <source>
        <dbReference type="ARBA" id="ARBA00023136"/>
    </source>
</evidence>
<keyword evidence="5" id="KW-0472">Membrane</keyword>
<sequence>MKFAPLAVLASLSLGVHAHFRLLFPEPRGVFVADQEPNFCGGYSDVTTNRTTFPLEGGFFRIRQGHEDWSTSVLVSVAPNPNSFDTFKSGGEDLYARFWANESKTGNFCIPLDLSASGVSGVEDGANVTIQIVLNGGDGQLYQCADLTLSSNYTFPSDIQSACVNETADHTAHGTETSTSPSTSETAGSSGSGNGQLGGFEHLPVLSALGAGVVGALIAIAL</sequence>
<dbReference type="Proteomes" id="UP000298030">
    <property type="component" value="Unassembled WGS sequence"/>
</dbReference>
<evidence type="ECO:0000256" key="1">
    <source>
        <dbReference type="ARBA" id="ARBA00004609"/>
    </source>
</evidence>
<keyword evidence="12" id="KW-1185">Reference proteome</keyword>
<evidence type="ECO:0000313" key="12">
    <source>
        <dbReference type="Proteomes" id="UP000298030"/>
    </source>
</evidence>
<evidence type="ECO:0000256" key="4">
    <source>
        <dbReference type="ARBA" id="ARBA00022729"/>
    </source>
</evidence>
<evidence type="ECO:0000256" key="3">
    <source>
        <dbReference type="ARBA" id="ARBA00022622"/>
    </source>
</evidence>
<evidence type="ECO:0000313" key="11">
    <source>
        <dbReference type="EMBL" id="TEB21786.1"/>
    </source>
</evidence>
<keyword evidence="7" id="KW-0449">Lipoprotein</keyword>
<dbReference type="STRING" id="71717.A0A4Y7SIT6"/>
<feature type="signal peptide" evidence="9">
    <location>
        <begin position="1"/>
        <end position="18"/>
    </location>
</feature>
<feature type="chain" id="PRO_5021286038" description="Copper acquisition factor BIM1-like domain-containing protein" evidence="9">
    <location>
        <begin position="19"/>
        <end position="222"/>
    </location>
</feature>
<dbReference type="InterPro" id="IPR046936">
    <property type="entry name" value="BIM1-like"/>
</dbReference>
<keyword evidence="2" id="KW-1003">Cell membrane</keyword>
<keyword evidence="4 9" id="KW-0732">Signal</keyword>
<evidence type="ECO:0000256" key="6">
    <source>
        <dbReference type="ARBA" id="ARBA00023180"/>
    </source>
</evidence>
<feature type="region of interest" description="Disordered" evidence="8">
    <location>
        <begin position="168"/>
        <end position="194"/>
    </location>
</feature>
<dbReference type="GO" id="GO:0005886">
    <property type="term" value="C:plasma membrane"/>
    <property type="evidence" value="ECO:0007669"/>
    <property type="project" value="UniProtKB-SubCell"/>
</dbReference>
<comment type="subcellular location">
    <subcellularLocation>
        <location evidence="1">Cell membrane</location>
        <topology evidence="1">Lipid-anchor</topology>
        <topology evidence="1">GPI-anchor</topology>
    </subcellularLocation>
</comment>
<gene>
    <name evidence="11" type="ORF">FA13DRAFT_1757432</name>
</gene>
<proteinExistence type="predicted"/>
<dbReference type="Pfam" id="PF20238">
    <property type="entry name" value="BIM1-like_dom"/>
    <property type="match status" value="1"/>
</dbReference>
<protein>
    <recommendedName>
        <fullName evidence="10">Copper acquisition factor BIM1-like domain-containing protein</fullName>
    </recommendedName>
</protein>
<dbReference type="AlphaFoldDB" id="A0A4Y7SIT6"/>
<dbReference type="PANTHER" id="PTHR34992">
    <property type="entry name" value="HYPHAL ANASTAMOSIS-7 PROTEIN"/>
    <property type="match status" value="1"/>
</dbReference>
<feature type="compositionally biased region" description="Low complexity" evidence="8">
    <location>
        <begin position="174"/>
        <end position="189"/>
    </location>
</feature>
<feature type="domain" description="Copper acquisition factor BIM1-like" evidence="10">
    <location>
        <begin position="17"/>
        <end position="167"/>
    </location>
</feature>
<evidence type="ECO:0000256" key="9">
    <source>
        <dbReference type="SAM" id="SignalP"/>
    </source>
</evidence>
<dbReference type="GO" id="GO:0098552">
    <property type="term" value="C:side of membrane"/>
    <property type="evidence" value="ECO:0007669"/>
    <property type="project" value="UniProtKB-KW"/>
</dbReference>
<evidence type="ECO:0000256" key="8">
    <source>
        <dbReference type="SAM" id="MobiDB-lite"/>
    </source>
</evidence>
<keyword evidence="3" id="KW-0336">GPI-anchor</keyword>
<evidence type="ECO:0000256" key="7">
    <source>
        <dbReference type="ARBA" id="ARBA00023288"/>
    </source>
</evidence>
<name>A0A4Y7SIT6_COPMI</name>
<accession>A0A4Y7SIT6</accession>
<dbReference type="InterPro" id="IPR046530">
    <property type="entry name" value="BIM1-like_dom"/>
</dbReference>
<evidence type="ECO:0000256" key="2">
    <source>
        <dbReference type="ARBA" id="ARBA00022475"/>
    </source>
</evidence>
<evidence type="ECO:0000259" key="10">
    <source>
        <dbReference type="Pfam" id="PF20238"/>
    </source>
</evidence>
<reference evidence="11 12" key="1">
    <citation type="journal article" date="2019" name="Nat. Ecol. Evol.">
        <title>Megaphylogeny resolves global patterns of mushroom evolution.</title>
        <authorList>
            <person name="Varga T."/>
            <person name="Krizsan K."/>
            <person name="Foldi C."/>
            <person name="Dima B."/>
            <person name="Sanchez-Garcia M."/>
            <person name="Sanchez-Ramirez S."/>
            <person name="Szollosi G.J."/>
            <person name="Szarkandi J.G."/>
            <person name="Papp V."/>
            <person name="Albert L."/>
            <person name="Andreopoulos W."/>
            <person name="Angelini C."/>
            <person name="Antonin V."/>
            <person name="Barry K.W."/>
            <person name="Bougher N.L."/>
            <person name="Buchanan P."/>
            <person name="Buyck B."/>
            <person name="Bense V."/>
            <person name="Catcheside P."/>
            <person name="Chovatia M."/>
            <person name="Cooper J."/>
            <person name="Damon W."/>
            <person name="Desjardin D."/>
            <person name="Finy P."/>
            <person name="Geml J."/>
            <person name="Haridas S."/>
            <person name="Hughes K."/>
            <person name="Justo A."/>
            <person name="Karasinski D."/>
            <person name="Kautmanova I."/>
            <person name="Kiss B."/>
            <person name="Kocsube S."/>
            <person name="Kotiranta H."/>
            <person name="LaButti K.M."/>
            <person name="Lechner B.E."/>
            <person name="Liimatainen K."/>
            <person name="Lipzen A."/>
            <person name="Lukacs Z."/>
            <person name="Mihaltcheva S."/>
            <person name="Morgado L.N."/>
            <person name="Niskanen T."/>
            <person name="Noordeloos M.E."/>
            <person name="Ohm R.A."/>
            <person name="Ortiz-Santana B."/>
            <person name="Ovrebo C."/>
            <person name="Racz N."/>
            <person name="Riley R."/>
            <person name="Savchenko A."/>
            <person name="Shiryaev A."/>
            <person name="Soop K."/>
            <person name="Spirin V."/>
            <person name="Szebenyi C."/>
            <person name="Tomsovsky M."/>
            <person name="Tulloss R.E."/>
            <person name="Uehling J."/>
            <person name="Grigoriev I.V."/>
            <person name="Vagvolgyi C."/>
            <person name="Papp T."/>
            <person name="Martin F.M."/>
            <person name="Miettinen O."/>
            <person name="Hibbett D.S."/>
            <person name="Nagy L.G."/>
        </authorList>
    </citation>
    <scope>NUCLEOTIDE SEQUENCE [LARGE SCALE GENOMIC DNA]</scope>
    <source>
        <strain evidence="11 12">FP101781</strain>
    </source>
</reference>
<keyword evidence="6" id="KW-0325">Glycoprotein</keyword>
<dbReference type="PANTHER" id="PTHR34992:SF1">
    <property type="entry name" value="COPPER ACQUISITION FACTOR BIM1-LIKE DOMAIN-CONTAINING PROTEIN"/>
    <property type="match status" value="1"/>
</dbReference>
<comment type="caution">
    <text evidence="11">The sequence shown here is derived from an EMBL/GenBank/DDBJ whole genome shotgun (WGS) entry which is preliminary data.</text>
</comment>
<dbReference type="CDD" id="cd21176">
    <property type="entry name" value="LPMO_auxiliary-like"/>
    <property type="match status" value="1"/>
</dbReference>
<organism evidence="11 12">
    <name type="scientific">Coprinellus micaceus</name>
    <name type="common">Glistening ink-cap mushroom</name>
    <name type="synonym">Coprinus micaceus</name>
    <dbReference type="NCBI Taxonomy" id="71717"/>
    <lineage>
        <taxon>Eukaryota</taxon>
        <taxon>Fungi</taxon>
        <taxon>Dikarya</taxon>
        <taxon>Basidiomycota</taxon>
        <taxon>Agaricomycotina</taxon>
        <taxon>Agaricomycetes</taxon>
        <taxon>Agaricomycetidae</taxon>
        <taxon>Agaricales</taxon>
        <taxon>Agaricineae</taxon>
        <taxon>Psathyrellaceae</taxon>
        <taxon>Coprinellus</taxon>
    </lineage>
</organism>
<dbReference type="EMBL" id="QPFP01000102">
    <property type="protein sequence ID" value="TEB21786.1"/>
    <property type="molecule type" value="Genomic_DNA"/>
</dbReference>